<evidence type="ECO:0000313" key="21">
    <source>
        <dbReference type="Proteomes" id="UP000694845"/>
    </source>
</evidence>
<comment type="catalytic activity">
    <reaction evidence="1">
        <text>a 4-O-methyl-thymidine in DNA + L-cysteinyl-[protein] = a thymidine in DNA + S-methyl-L-cysteinyl-[protein]</text>
        <dbReference type="Rhea" id="RHEA:53428"/>
        <dbReference type="Rhea" id="RHEA-COMP:10131"/>
        <dbReference type="Rhea" id="RHEA-COMP:10132"/>
        <dbReference type="Rhea" id="RHEA-COMP:13555"/>
        <dbReference type="Rhea" id="RHEA-COMP:13556"/>
        <dbReference type="ChEBI" id="CHEBI:29950"/>
        <dbReference type="ChEBI" id="CHEBI:82612"/>
        <dbReference type="ChEBI" id="CHEBI:137386"/>
        <dbReference type="ChEBI" id="CHEBI:137387"/>
        <dbReference type="EC" id="2.1.1.63"/>
    </reaction>
</comment>
<dbReference type="CTD" id="4255"/>
<comment type="subcellular location">
    <subcellularLocation>
        <location evidence="4">Nucleus</location>
    </subcellularLocation>
</comment>
<evidence type="ECO:0000256" key="10">
    <source>
        <dbReference type="ARBA" id="ARBA00022679"/>
    </source>
</evidence>
<comment type="function">
    <text evidence="3">Involved in the cellular defense against the biological effects of O6-methylguanine (O6-MeG) and O4-methylthymine (O4-MeT) in DNA. Repairs the methylated nucleobase in DNA by stoichiometrically transferring the methyl group to a cysteine residue in the enzyme. This is a suicide reaction: the enzyme is irreversibly inactivated.</text>
</comment>
<dbReference type="OMA" id="EPLAQCA"/>
<organism evidence="21 22">
    <name type="scientific">Acanthaster planci</name>
    <name type="common">Crown-of-thorns starfish</name>
    <dbReference type="NCBI Taxonomy" id="133434"/>
    <lineage>
        <taxon>Eukaryota</taxon>
        <taxon>Metazoa</taxon>
        <taxon>Echinodermata</taxon>
        <taxon>Eleutherozoa</taxon>
        <taxon>Asterozoa</taxon>
        <taxon>Asteroidea</taxon>
        <taxon>Valvatacea</taxon>
        <taxon>Valvatida</taxon>
        <taxon>Acanthasteridae</taxon>
        <taxon>Acanthaster</taxon>
    </lineage>
</organism>
<keyword evidence="16" id="KW-0539">Nucleus</keyword>
<reference evidence="22" key="1">
    <citation type="submission" date="2025-08" db="UniProtKB">
        <authorList>
            <consortium name="RefSeq"/>
        </authorList>
    </citation>
    <scope>IDENTIFICATION</scope>
</reference>
<dbReference type="Pfam" id="PF01035">
    <property type="entry name" value="DNA_binding_1"/>
    <property type="match status" value="1"/>
</dbReference>
<evidence type="ECO:0000313" key="22">
    <source>
        <dbReference type="RefSeq" id="XP_022091776.1"/>
    </source>
</evidence>
<dbReference type="AlphaFoldDB" id="A0A8B7YJM9"/>
<evidence type="ECO:0000256" key="4">
    <source>
        <dbReference type="ARBA" id="ARBA00004123"/>
    </source>
</evidence>
<keyword evidence="10" id="KW-0808">Transferase</keyword>
<evidence type="ECO:0000256" key="18">
    <source>
        <dbReference type="ARBA" id="ARBA00031621"/>
    </source>
</evidence>
<evidence type="ECO:0000256" key="5">
    <source>
        <dbReference type="ARBA" id="ARBA00008711"/>
    </source>
</evidence>
<keyword evidence="21" id="KW-1185">Reference proteome</keyword>
<keyword evidence="15" id="KW-0234">DNA repair</keyword>
<gene>
    <name evidence="22" type="primary">LOC110979912</name>
</gene>
<dbReference type="SUPFAM" id="SSF46767">
    <property type="entry name" value="Methylated DNA-protein cysteine methyltransferase, C-terminal domain"/>
    <property type="match status" value="1"/>
</dbReference>
<evidence type="ECO:0000256" key="16">
    <source>
        <dbReference type="ARBA" id="ARBA00023242"/>
    </source>
</evidence>
<keyword evidence="8" id="KW-0597">Phosphoprotein</keyword>
<dbReference type="PANTHER" id="PTHR46460:SF1">
    <property type="entry name" value="METHYLATED-DNA--PROTEIN-CYSTEINE METHYLTRANSFERASE"/>
    <property type="match status" value="1"/>
</dbReference>
<dbReference type="InterPro" id="IPR036388">
    <property type="entry name" value="WH-like_DNA-bd_sf"/>
</dbReference>
<evidence type="ECO:0000256" key="14">
    <source>
        <dbReference type="ARBA" id="ARBA00023125"/>
    </source>
</evidence>
<dbReference type="GO" id="GO:0003908">
    <property type="term" value="F:methylated-DNA-[protein]-cysteine S-methyltransferase activity"/>
    <property type="evidence" value="ECO:0007669"/>
    <property type="project" value="UniProtKB-EC"/>
</dbReference>
<dbReference type="EC" id="2.1.1.63" evidence="6"/>
<comment type="cofactor">
    <cofactor evidence="2">
        <name>Zn(2+)</name>
        <dbReference type="ChEBI" id="CHEBI:29105"/>
    </cofactor>
</comment>
<accession>A0A8B7YJM9</accession>
<dbReference type="GO" id="GO:0005654">
    <property type="term" value="C:nucleoplasm"/>
    <property type="evidence" value="ECO:0007669"/>
    <property type="project" value="TreeGrafter"/>
</dbReference>
<evidence type="ECO:0000256" key="15">
    <source>
        <dbReference type="ARBA" id="ARBA00023204"/>
    </source>
</evidence>
<comment type="catalytic activity">
    <reaction evidence="19">
        <text>a 6-O-methyl-2'-deoxyguanosine in DNA + L-cysteinyl-[protein] = S-methyl-L-cysteinyl-[protein] + a 2'-deoxyguanosine in DNA</text>
        <dbReference type="Rhea" id="RHEA:24000"/>
        <dbReference type="Rhea" id="RHEA-COMP:10131"/>
        <dbReference type="Rhea" id="RHEA-COMP:10132"/>
        <dbReference type="Rhea" id="RHEA-COMP:11367"/>
        <dbReference type="Rhea" id="RHEA-COMP:11368"/>
        <dbReference type="ChEBI" id="CHEBI:29950"/>
        <dbReference type="ChEBI" id="CHEBI:82612"/>
        <dbReference type="ChEBI" id="CHEBI:85445"/>
        <dbReference type="ChEBI" id="CHEBI:85448"/>
        <dbReference type="EC" id="2.1.1.63"/>
    </reaction>
</comment>
<evidence type="ECO:0000256" key="12">
    <source>
        <dbReference type="ARBA" id="ARBA00022763"/>
    </source>
</evidence>
<keyword evidence="14" id="KW-0238">DNA-binding</keyword>
<keyword evidence="13" id="KW-0862">Zinc</keyword>
<evidence type="ECO:0000256" key="6">
    <source>
        <dbReference type="ARBA" id="ARBA00011918"/>
    </source>
</evidence>
<dbReference type="Gene3D" id="3.30.160.70">
    <property type="entry name" value="Methylated DNA-protein cysteine methyltransferase domain"/>
    <property type="match status" value="1"/>
</dbReference>
<keyword evidence="12" id="KW-0227">DNA damage</keyword>
<dbReference type="Proteomes" id="UP000694845">
    <property type="component" value="Unplaced"/>
</dbReference>
<name>A0A8B7YJM9_ACAPL</name>
<dbReference type="GO" id="GO:0003677">
    <property type="term" value="F:DNA binding"/>
    <property type="evidence" value="ECO:0007669"/>
    <property type="project" value="UniProtKB-KW"/>
</dbReference>
<evidence type="ECO:0000256" key="9">
    <source>
        <dbReference type="ARBA" id="ARBA00022603"/>
    </source>
</evidence>
<dbReference type="NCBIfam" id="TIGR00589">
    <property type="entry name" value="ogt"/>
    <property type="match status" value="1"/>
</dbReference>
<dbReference type="KEGG" id="aplc:110979912"/>
<proteinExistence type="inferred from homology"/>
<sequence length="179" mass="19468">MAEMCLKSRVILRTPIGLVRVTACKTGVHDISLTAASEIPGEKVAVAVTEAPDHWLSPLKQCVDWLTLYFKDAKAAYQKPLPPFHRPNAKADSFTYKVWETLTNQVPCGETVSYGQLAAMAGNSKACRAVGGAMRANQIPILMPCHRVTRSDGALGNYMSGKGDSLKKWLLEHEGAIVN</sequence>
<dbReference type="InterPro" id="IPR014048">
    <property type="entry name" value="MethylDNA_cys_MeTrfase_DNA-bd"/>
</dbReference>
<dbReference type="FunFam" id="3.30.160.70:FF:000001">
    <property type="entry name" value="Methylated-DNA--protein-cysteine methyltransferase"/>
    <property type="match status" value="1"/>
</dbReference>
<feature type="domain" description="Methylated-DNA-[protein]-cysteine S-methyltransferase DNA binding" evidence="20">
    <location>
        <begin position="94"/>
        <end position="176"/>
    </location>
</feature>
<evidence type="ECO:0000256" key="2">
    <source>
        <dbReference type="ARBA" id="ARBA00001947"/>
    </source>
</evidence>
<dbReference type="CDD" id="cd06445">
    <property type="entry name" value="ATase"/>
    <property type="match status" value="1"/>
</dbReference>
<evidence type="ECO:0000256" key="19">
    <source>
        <dbReference type="ARBA" id="ARBA00049348"/>
    </source>
</evidence>
<evidence type="ECO:0000256" key="8">
    <source>
        <dbReference type="ARBA" id="ARBA00022553"/>
    </source>
</evidence>
<dbReference type="GeneID" id="110979912"/>
<comment type="similarity">
    <text evidence="5">Belongs to the MGMT family.</text>
</comment>
<evidence type="ECO:0000256" key="11">
    <source>
        <dbReference type="ARBA" id="ARBA00022723"/>
    </source>
</evidence>
<dbReference type="InterPro" id="IPR036631">
    <property type="entry name" value="MGMT_N_sf"/>
</dbReference>
<evidence type="ECO:0000256" key="3">
    <source>
        <dbReference type="ARBA" id="ARBA00003317"/>
    </source>
</evidence>
<dbReference type="GO" id="GO:0006281">
    <property type="term" value="P:DNA repair"/>
    <property type="evidence" value="ECO:0007669"/>
    <property type="project" value="UniProtKB-KW"/>
</dbReference>
<dbReference type="RefSeq" id="XP_022091776.1">
    <property type="nucleotide sequence ID" value="XM_022236084.1"/>
</dbReference>
<evidence type="ECO:0000259" key="20">
    <source>
        <dbReference type="Pfam" id="PF01035"/>
    </source>
</evidence>
<evidence type="ECO:0000256" key="1">
    <source>
        <dbReference type="ARBA" id="ARBA00001286"/>
    </source>
</evidence>
<evidence type="ECO:0000256" key="7">
    <source>
        <dbReference type="ARBA" id="ARBA00015377"/>
    </source>
</evidence>
<dbReference type="PANTHER" id="PTHR46460">
    <property type="entry name" value="METHYLATED-DNA--PROTEIN-CYSTEINE METHYLTRANSFERASE"/>
    <property type="match status" value="1"/>
</dbReference>
<dbReference type="SUPFAM" id="SSF53155">
    <property type="entry name" value="Methylated DNA-protein cysteine methyltransferase domain"/>
    <property type="match status" value="1"/>
</dbReference>
<dbReference type="InterPro" id="IPR036217">
    <property type="entry name" value="MethylDNA_cys_MeTrfase_DNAb"/>
</dbReference>
<dbReference type="OrthoDB" id="1907495at2759"/>
<protein>
    <recommendedName>
        <fullName evidence="7">Methylated-DNA--protein-cysteine methyltransferase</fullName>
        <ecNumber evidence="6">2.1.1.63</ecNumber>
    </recommendedName>
    <alternativeName>
        <fullName evidence="17">6-O-methylguanine-DNA methyltransferase</fullName>
    </alternativeName>
    <alternativeName>
        <fullName evidence="18">O-6-methylguanine-DNA-alkyltransferase</fullName>
    </alternativeName>
</protein>
<keyword evidence="11" id="KW-0479">Metal-binding</keyword>
<keyword evidence="9" id="KW-0489">Methyltransferase</keyword>
<dbReference type="FunFam" id="1.10.10.10:FF:000214">
    <property type="entry name" value="Methylated-DNA--protein-cysteine methyltransferase"/>
    <property type="match status" value="1"/>
</dbReference>
<evidence type="ECO:0000256" key="13">
    <source>
        <dbReference type="ARBA" id="ARBA00022833"/>
    </source>
</evidence>
<dbReference type="GO" id="GO:0032259">
    <property type="term" value="P:methylation"/>
    <property type="evidence" value="ECO:0007669"/>
    <property type="project" value="UniProtKB-KW"/>
</dbReference>
<dbReference type="Gene3D" id="1.10.10.10">
    <property type="entry name" value="Winged helix-like DNA-binding domain superfamily/Winged helix DNA-binding domain"/>
    <property type="match status" value="1"/>
</dbReference>
<dbReference type="GO" id="GO:0046872">
    <property type="term" value="F:metal ion binding"/>
    <property type="evidence" value="ECO:0007669"/>
    <property type="project" value="UniProtKB-KW"/>
</dbReference>
<evidence type="ECO:0000256" key="17">
    <source>
        <dbReference type="ARBA" id="ARBA00030795"/>
    </source>
</evidence>